<evidence type="ECO:0000256" key="3">
    <source>
        <dbReference type="ARBA" id="ARBA00022692"/>
    </source>
</evidence>
<name>K1U0C5_9ZZZZ</name>
<dbReference type="PROSITE" id="PS52016">
    <property type="entry name" value="TONB_DEPENDENT_REC_3"/>
    <property type="match status" value="1"/>
</dbReference>
<comment type="subcellular location">
    <subcellularLocation>
        <location evidence="1">Cell outer membrane</location>
        <topology evidence="1">Multi-pass membrane protein</topology>
    </subcellularLocation>
</comment>
<feature type="domain" description="TonB-dependent receptor-like beta-barrel" evidence="7">
    <location>
        <begin position="16"/>
        <end position="235"/>
    </location>
</feature>
<keyword evidence="2" id="KW-0813">Transport</keyword>
<sequence length="276" mass="30637">VENTEKGHADRKVSGGPYDATRGQSFFARLGWSWKDRYMVNATMRADGSSKFAKGHRWGYFPSVSAGWTLTEEDFMKSAASWLDFLKLRLSWGQVGNANINCYQYLAPVTTSNTNYNFGATGGTDAWVMGAYTERLANEKVKWETSEQYNVGLDARFLRQRLSLTLDGYIKSTKDWLVQAPILATAGTGGPVINGGDVKNKGIEVGLSWNDQIGKDFVYSVGANFAYNHNEVGNIPTLDGIIHGATNQIYQNAEEFYRAENGHAIGYFVGLQDCWT</sequence>
<evidence type="ECO:0000256" key="2">
    <source>
        <dbReference type="ARBA" id="ARBA00022448"/>
    </source>
</evidence>
<proteinExistence type="predicted"/>
<dbReference type="GO" id="GO:0009279">
    <property type="term" value="C:cell outer membrane"/>
    <property type="evidence" value="ECO:0007669"/>
    <property type="project" value="UniProtKB-SubCell"/>
</dbReference>
<evidence type="ECO:0000259" key="7">
    <source>
        <dbReference type="Pfam" id="PF00593"/>
    </source>
</evidence>
<keyword evidence="3" id="KW-0812">Transmembrane</keyword>
<protein>
    <submittedName>
        <fullName evidence="8">TonB-dependent outer membrane receptor</fullName>
    </submittedName>
</protein>
<evidence type="ECO:0000256" key="4">
    <source>
        <dbReference type="ARBA" id="ARBA00023077"/>
    </source>
</evidence>
<organism evidence="8">
    <name type="scientific">human gut metagenome</name>
    <dbReference type="NCBI Taxonomy" id="408170"/>
    <lineage>
        <taxon>unclassified sequences</taxon>
        <taxon>metagenomes</taxon>
        <taxon>organismal metagenomes</taxon>
    </lineage>
</organism>
<accession>K1U0C5</accession>
<dbReference type="AlphaFoldDB" id="K1U0C5"/>
<evidence type="ECO:0000256" key="1">
    <source>
        <dbReference type="ARBA" id="ARBA00004571"/>
    </source>
</evidence>
<evidence type="ECO:0000256" key="6">
    <source>
        <dbReference type="ARBA" id="ARBA00023237"/>
    </source>
</evidence>
<keyword evidence="5" id="KW-0472">Membrane</keyword>
<dbReference type="SUPFAM" id="SSF56935">
    <property type="entry name" value="Porins"/>
    <property type="match status" value="1"/>
</dbReference>
<keyword evidence="6" id="KW-0998">Cell outer membrane</keyword>
<evidence type="ECO:0000313" key="8">
    <source>
        <dbReference type="EMBL" id="EKC73349.1"/>
    </source>
</evidence>
<comment type="caution">
    <text evidence="8">The sequence shown here is derived from an EMBL/GenBank/DDBJ whole genome shotgun (WGS) entry which is preliminary data.</text>
</comment>
<dbReference type="InterPro" id="IPR036942">
    <property type="entry name" value="Beta-barrel_TonB_sf"/>
</dbReference>
<keyword evidence="4" id="KW-0798">TonB box</keyword>
<feature type="non-terminal residue" evidence="8">
    <location>
        <position position="276"/>
    </location>
</feature>
<dbReference type="InterPro" id="IPR000531">
    <property type="entry name" value="Beta-barrel_TonB"/>
</dbReference>
<reference evidence="8" key="1">
    <citation type="journal article" date="2013" name="Environ. Microbiol.">
        <title>Microbiota from the distal guts of lean and obese adolescents exhibit partial functional redundancy besides clear differences in community structure.</title>
        <authorList>
            <person name="Ferrer M."/>
            <person name="Ruiz A."/>
            <person name="Lanza F."/>
            <person name="Haange S.B."/>
            <person name="Oberbach A."/>
            <person name="Till H."/>
            <person name="Bargiela R."/>
            <person name="Campoy C."/>
            <person name="Segura M.T."/>
            <person name="Richter M."/>
            <person name="von Bergen M."/>
            <person name="Seifert J."/>
            <person name="Suarez A."/>
        </authorList>
    </citation>
    <scope>NUCLEOTIDE SEQUENCE</scope>
</reference>
<feature type="non-terminal residue" evidence="8">
    <location>
        <position position="1"/>
    </location>
</feature>
<gene>
    <name evidence="8" type="ORF">OBE_02432</name>
</gene>
<evidence type="ECO:0000256" key="5">
    <source>
        <dbReference type="ARBA" id="ARBA00023136"/>
    </source>
</evidence>
<dbReference type="EMBL" id="AJWZ01001586">
    <property type="protein sequence ID" value="EKC73349.1"/>
    <property type="molecule type" value="Genomic_DNA"/>
</dbReference>
<dbReference type="InterPro" id="IPR039426">
    <property type="entry name" value="TonB-dep_rcpt-like"/>
</dbReference>
<dbReference type="Pfam" id="PF00593">
    <property type="entry name" value="TonB_dep_Rec_b-barrel"/>
    <property type="match status" value="1"/>
</dbReference>
<keyword evidence="8" id="KW-0675">Receptor</keyword>
<dbReference type="Gene3D" id="2.40.170.20">
    <property type="entry name" value="TonB-dependent receptor, beta-barrel domain"/>
    <property type="match status" value="1"/>
</dbReference>